<dbReference type="InterPro" id="IPR003416">
    <property type="entry name" value="MgtC/SapB/SrpB/YhiD_fam"/>
</dbReference>
<feature type="transmembrane region" description="Helical" evidence="2">
    <location>
        <begin position="109"/>
        <end position="126"/>
    </location>
</feature>
<evidence type="ECO:0000256" key="1">
    <source>
        <dbReference type="SAM" id="MobiDB-lite"/>
    </source>
</evidence>
<evidence type="ECO:0000313" key="3">
    <source>
        <dbReference type="EMBL" id="CAB4867427.1"/>
    </source>
</evidence>
<gene>
    <name evidence="3" type="ORF">UFOPK3444_00531</name>
</gene>
<feature type="compositionally biased region" description="Low complexity" evidence="1">
    <location>
        <begin position="19"/>
        <end position="31"/>
    </location>
</feature>
<reference evidence="3" key="1">
    <citation type="submission" date="2020-05" db="EMBL/GenBank/DDBJ databases">
        <authorList>
            <person name="Chiriac C."/>
            <person name="Salcher M."/>
            <person name="Ghai R."/>
            <person name="Kavagutti S V."/>
        </authorList>
    </citation>
    <scope>NUCLEOTIDE SEQUENCE</scope>
</reference>
<dbReference type="EMBL" id="CAFBLU010000006">
    <property type="protein sequence ID" value="CAB4867427.1"/>
    <property type="molecule type" value="Genomic_DNA"/>
</dbReference>
<dbReference type="GO" id="GO:0016020">
    <property type="term" value="C:membrane"/>
    <property type="evidence" value="ECO:0007669"/>
    <property type="project" value="InterPro"/>
</dbReference>
<organism evidence="3">
    <name type="scientific">freshwater metagenome</name>
    <dbReference type="NCBI Taxonomy" id="449393"/>
    <lineage>
        <taxon>unclassified sequences</taxon>
        <taxon>metagenomes</taxon>
        <taxon>ecological metagenomes</taxon>
    </lineage>
</organism>
<feature type="region of interest" description="Disordered" evidence="1">
    <location>
        <begin position="1"/>
        <end position="45"/>
    </location>
</feature>
<evidence type="ECO:0000256" key="2">
    <source>
        <dbReference type="SAM" id="Phobius"/>
    </source>
</evidence>
<protein>
    <submittedName>
        <fullName evidence="3">Unannotated protein</fullName>
    </submittedName>
</protein>
<feature type="transmembrane region" description="Helical" evidence="2">
    <location>
        <begin position="79"/>
        <end position="97"/>
    </location>
</feature>
<name>A0A6J7D9K6_9ZZZZ</name>
<keyword evidence="2" id="KW-0472">Membrane</keyword>
<proteinExistence type="predicted"/>
<dbReference type="PRINTS" id="PR01837">
    <property type="entry name" value="MGTCSAPBPROT"/>
</dbReference>
<sequence>MGKRSRGRSGAPTQPPRLPSSGRPASSGSALQPPELDAAVNDGAPPPPWAPLPLTEIAVGVGLLMAVGGFLTGGRTGTAILIVGLLLGSVAGFEQALREHRAGFRSHAAVLAGLPAAVLVGLLALVGAPGVVIPPAAVGLLIACYLPLRSDFSRRQADRDL</sequence>
<accession>A0A6J7D9K6</accession>
<feature type="transmembrane region" description="Helical" evidence="2">
    <location>
        <begin position="132"/>
        <end position="148"/>
    </location>
</feature>
<dbReference type="AlphaFoldDB" id="A0A6J7D9K6"/>
<keyword evidence="2" id="KW-1133">Transmembrane helix</keyword>
<keyword evidence="2" id="KW-0812">Transmembrane</keyword>